<evidence type="ECO:0000313" key="2">
    <source>
        <dbReference type="EMBL" id="KAF2715834.1"/>
    </source>
</evidence>
<reference evidence="2" key="1">
    <citation type="journal article" date="2020" name="Stud. Mycol.">
        <title>101 Dothideomycetes genomes: a test case for predicting lifestyles and emergence of pathogens.</title>
        <authorList>
            <person name="Haridas S."/>
            <person name="Albert R."/>
            <person name="Binder M."/>
            <person name="Bloem J."/>
            <person name="Labutti K."/>
            <person name="Salamov A."/>
            <person name="Andreopoulos B."/>
            <person name="Baker S."/>
            <person name="Barry K."/>
            <person name="Bills G."/>
            <person name="Bluhm B."/>
            <person name="Cannon C."/>
            <person name="Castanera R."/>
            <person name="Culley D."/>
            <person name="Daum C."/>
            <person name="Ezra D."/>
            <person name="Gonzalez J."/>
            <person name="Henrissat B."/>
            <person name="Kuo A."/>
            <person name="Liang C."/>
            <person name="Lipzen A."/>
            <person name="Lutzoni F."/>
            <person name="Magnuson J."/>
            <person name="Mondo S."/>
            <person name="Nolan M."/>
            <person name="Ohm R."/>
            <person name="Pangilinan J."/>
            <person name="Park H.-J."/>
            <person name="Ramirez L."/>
            <person name="Alfaro M."/>
            <person name="Sun H."/>
            <person name="Tritt A."/>
            <person name="Yoshinaga Y."/>
            <person name="Zwiers L.-H."/>
            <person name="Turgeon B."/>
            <person name="Goodwin S."/>
            <person name="Spatafora J."/>
            <person name="Crous P."/>
            <person name="Grigoriev I."/>
        </authorList>
    </citation>
    <scope>NUCLEOTIDE SEQUENCE</scope>
    <source>
        <strain evidence="2">CBS 116435</strain>
    </source>
</reference>
<organism evidence="2 3">
    <name type="scientific">Polychaeton citri CBS 116435</name>
    <dbReference type="NCBI Taxonomy" id="1314669"/>
    <lineage>
        <taxon>Eukaryota</taxon>
        <taxon>Fungi</taxon>
        <taxon>Dikarya</taxon>
        <taxon>Ascomycota</taxon>
        <taxon>Pezizomycotina</taxon>
        <taxon>Dothideomycetes</taxon>
        <taxon>Dothideomycetidae</taxon>
        <taxon>Capnodiales</taxon>
        <taxon>Capnodiaceae</taxon>
        <taxon>Polychaeton</taxon>
    </lineage>
</organism>
<dbReference type="PANTHER" id="PTHR31495">
    <property type="entry name" value="PEROXYGENASE 3-RELATED"/>
    <property type="match status" value="1"/>
</dbReference>
<dbReference type="InterPro" id="IPR007736">
    <property type="entry name" value="Caleosin-related"/>
</dbReference>
<accession>A0A9P4Q0H3</accession>
<dbReference type="AlphaFoldDB" id="A0A9P4Q0H3"/>
<dbReference type="GO" id="GO:0005509">
    <property type="term" value="F:calcium ion binding"/>
    <property type="evidence" value="ECO:0007669"/>
    <property type="project" value="TreeGrafter"/>
</dbReference>
<evidence type="ECO:0000313" key="3">
    <source>
        <dbReference type="Proteomes" id="UP000799441"/>
    </source>
</evidence>
<dbReference type="PANTHER" id="PTHR31495:SF0">
    <property type="entry name" value="BINDING PROTEIN CALEOSIN, PUTATIVE (AFU_ORTHOLOGUE AFUA_5G13750)-RELATED"/>
    <property type="match status" value="1"/>
</dbReference>
<name>A0A9P4Q0H3_9PEZI</name>
<comment type="caution">
    <text evidence="2">The sequence shown here is derived from an EMBL/GenBank/DDBJ whole genome shotgun (WGS) entry which is preliminary data.</text>
</comment>
<comment type="similarity">
    <text evidence="1">Belongs to the caleosin family.</text>
</comment>
<keyword evidence="3" id="KW-1185">Reference proteome</keyword>
<protein>
    <submittedName>
        <fullName evidence="2">Caleosin-domain-containing protein</fullName>
    </submittedName>
</protein>
<dbReference type="Proteomes" id="UP000799441">
    <property type="component" value="Unassembled WGS sequence"/>
</dbReference>
<proteinExistence type="inferred from homology"/>
<dbReference type="GO" id="GO:0004497">
    <property type="term" value="F:monooxygenase activity"/>
    <property type="evidence" value="ECO:0007669"/>
    <property type="project" value="TreeGrafter"/>
</dbReference>
<dbReference type="EMBL" id="MU003997">
    <property type="protein sequence ID" value="KAF2715834.1"/>
    <property type="molecule type" value="Genomic_DNA"/>
</dbReference>
<evidence type="ECO:0000256" key="1">
    <source>
        <dbReference type="ARBA" id="ARBA00006765"/>
    </source>
</evidence>
<gene>
    <name evidence="2" type="ORF">K431DRAFT_289893</name>
</gene>
<sequence length="333" mass="37425">MMAHVVTIPFRCVHAGLRGNTSRSIGHLRITIYCTPKNYPLLYTKMVSSLIDTAIGFLPSKGNGNVDRNPEARYLIGDLGTRVNDYPLDKPYSAVLDKVPITIERLPYIPKHGSKLVDAGTPRANFAPTVETPAGTQDDDWVERHKHMTVLQQHASYWDKDADGIIWPTDVWLGIRAWGWNLLLSAFATFIISAALSYPTGPSYLPDPLFRIHIPNIHKDKHGSDSMSFDNEGRFVPQNLEDFFAKYDRGRKGGLDVSDIAKGLKGQRMAFDFFGWSAAFLEWTATYLLVWPADGILRKEDVRRVIDGSLFQHKADQYAAKLKKEGSTSDMKP</sequence>
<dbReference type="Pfam" id="PF05042">
    <property type="entry name" value="Caleosin"/>
    <property type="match status" value="1"/>
</dbReference>
<dbReference type="OrthoDB" id="640742at2759"/>